<evidence type="ECO:0000313" key="2">
    <source>
        <dbReference type="Proteomes" id="UP000679779"/>
    </source>
</evidence>
<reference evidence="1" key="1">
    <citation type="submission" date="2021-03" db="EMBL/GenBank/DDBJ databases">
        <title>Antimicrobial resistance genes in bacteria isolated from Japanese honey, and their potential for conferring macrolide and lincosamide resistance in the American foulbrood pathogen Paenibacillus larvae.</title>
        <authorList>
            <person name="Okamoto M."/>
            <person name="Kumagai M."/>
            <person name="Kanamori H."/>
            <person name="Takamatsu D."/>
        </authorList>
    </citation>
    <scope>NUCLEOTIDE SEQUENCE</scope>
    <source>
        <strain evidence="1">J2TS6</strain>
    </source>
</reference>
<dbReference type="Proteomes" id="UP000679779">
    <property type="component" value="Unassembled WGS sequence"/>
</dbReference>
<sequence>MKLDFHYFTVKTIASRLGYREQETQLIATACQFINDNHQNAVQYLTKDKISGGIIKRGLCEYDPSSQMYMIPLLLTAIEKDKISNEITSQKNQEEILIPFYYYSDFVVDDGTTDYNYRVTPIQTLQSSNSFNLLFQRAKDRYRSNSDDEALAPAAIQALRRLGILLHIASDSFAYVPFNGYKSDVNLWTITEVKDTRTFKNITDRYEPQKYAAYPNVGKYRTGEVSDDYNVQFILTVDKSPVSYTRINNDCFAKAARTVYGFLSHFCGKEPSEQDWRDNVLPTLIKGWNTDAHSYEELKQHWSSLTGLNYDYDEDAVRQSIVDFDKNLTPDQQGYFDFLLMIQDVRDAVMGKLEKGDQILNAEERNTDAVTCEVSEPDFCGDRYELTITASMPTKPASLAMLVSIFDADTQEQIASFPYTYKNIKTITEKVPLNIPEQNQNLLAQIDFSWRDDKSSKKKQFKKEYSIIGNAAIVVKQELVQPCSKTGRPVIQIVNGSESDSADYNYPLNAMYISQEGNARLDLYAPIDLEWKLADGFNMLDYEDLRISMTLPSGQTFKYCNNSKFISLKLDQSTGIIHLKAIEEWKNRLSVKEFSASIARMKLGISVTLEVSSENESGYRNIVVDTGNDDIFIEYLWNL</sequence>
<proteinExistence type="predicted"/>
<dbReference type="InterPro" id="IPR046653">
    <property type="entry name" value="DUF6765"/>
</dbReference>
<dbReference type="EMBL" id="BORQ01000010">
    <property type="protein sequence ID" value="GIO34449.1"/>
    <property type="molecule type" value="Genomic_DNA"/>
</dbReference>
<dbReference type="Pfam" id="PF20551">
    <property type="entry name" value="DUF6765"/>
    <property type="match status" value="1"/>
</dbReference>
<gene>
    <name evidence="1" type="ORF">J2TS6_55900</name>
</gene>
<dbReference type="RefSeq" id="WP_160043962.1">
    <property type="nucleotide sequence ID" value="NZ_BORQ01000010.1"/>
</dbReference>
<protein>
    <submittedName>
        <fullName evidence="1">Uncharacterized protein</fullName>
    </submittedName>
</protein>
<dbReference type="AlphaFoldDB" id="A0A920CEZ9"/>
<accession>A0A920CEZ9</accession>
<organism evidence="1 2">
    <name type="scientific">Paenibacillus albilobatus</name>
    <dbReference type="NCBI Taxonomy" id="2716884"/>
    <lineage>
        <taxon>Bacteria</taxon>
        <taxon>Bacillati</taxon>
        <taxon>Bacillota</taxon>
        <taxon>Bacilli</taxon>
        <taxon>Bacillales</taxon>
        <taxon>Paenibacillaceae</taxon>
        <taxon>Paenibacillus</taxon>
    </lineage>
</organism>
<name>A0A920CEZ9_9BACL</name>
<evidence type="ECO:0000313" key="1">
    <source>
        <dbReference type="EMBL" id="GIO34449.1"/>
    </source>
</evidence>
<keyword evidence="2" id="KW-1185">Reference proteome</keyword>
<comment type="caution">
    <text evidence="1">The sequence shown here is derived from an EMBL/GenBank/DDBJ whole genome shotgun (WGS) entry which is preliminary data.</text>
</comment>